<protein>
    <recommendedName>
        <fullName evidence="5">Pentapeptide MXKDX repeat protein</fullName>
    </recommendedName>
</protein>
<feature type="region of interest" description="Disordered" evidence="1">
    <location>
        <begin position="35"/>
        <end position="165"/>
    </location>
</feature>
<feature type="chain" id="PRO_5020668942" description="Pentapeptide MXKDX repeat protein" evidence="2">
    <location>
        <begin position="25"/>
        <end position="165"/>
    </location>
</feature>
<dbReference type="OrthoDB" id="8687209at2"/>
<dbReference type="AlphaFoldDB" id="A0A4V2FS34"/>
<feature type="compositionally biased region" description="Polar residues" evidence="1">
    <location>
        <begin position="140"/>
        <end position="153"/>
    </location>
</feature>
<dbReference type="Proteomes" id="UP000293398">
    <property type="component" value="Unassembled WGS sequence"/>
</dbReference>
<feature type="compositionally biased region" description="Basic and acidic residues" evidence="1">
    <location>
        <begin position="79"/>
        <end position="89"/>
    </location>
</feature>
<evidence type="ECO:0000256" key="1">
    <source>
        <dbReference type="SAM" id="MobiDB-lite"/>
    </source>
</evidence>
<feature type="signal peptide" evidence="2">
    <location>
        <begin position="1"/>
        <end position="24"/>
    </location>
</feature>
<sequence>MKNTTIAALAGAITLALGMHSGMAADLKVNADSKIDQKPAQHTGATSAPTPGWEKLNKSKKWKSIESGSNQHHANNMKADSKVVPEHQGKSGVTMSHESKGMSGSRSDMHKSGTPDKGQGEHMKSGAAKPAGQDGAMPMQHSSSGMKTDSNVVPATKGEMPKPGM</sequence>
<feature type="compositionally biased region" description="Basic and acidic residues" evidence="1">
    <location>
        <begin position="107"/>
        <end position="124"/>
    </location>
</feature>
<evidence type="ECO:0008006" key="5">
    <source>
        <dbReference type="Google" id="ProtNLM"/>
    </source>
</evidence>
<comment type="caution">
    <text evidence="3">The sequence shown here is derived from an EMBL/GenBank/DDBJ whole genome shotgun (WGS) entry which is preliminary data.</text>
</comment>
<accession>A0A4V2FS34</accession>
<evidence type="ECO:0000256" key="2">
    <source>
        <dbReference type="SAM" id="SignalP"/>
    </source>
</evidence>
<evidence type="ECO:0000313" key="4">
    <source>
        <dbReference type="Proteomes" id="UP000293398"/>
    </source>
</evidence>
<reference evidence="3 4" key="1">
    <citation type="submission" date="2019-02" db="EMBL/GenBank/DDBJ databases">
        <title>Genomic Encyclopedia of Type Strains, Phase IV (KMG-IV): sequencing the most valuable type-strain genomes for metagenomic binning, comparative biology and taxonomic classification.</title>
        <authorList>
            <person name="Goeker M."/>
        </authorList>
    </citation>
    <scope>NUCLEOTIDE SEQUENCE [LARGE SCALE GENOMIC DNA]</scope>
    <source>
        <strain evidence="3 4">DSM 23814</strain>
    </source>
</reference>
<gene>
    <name evidence="3" type="ORF">EV681_3517</name>
</gene>
<keyword evidence="4" id="KW-1185">Reference proteome</keyword>
<dbReference type="EMBL" id="SHKO01000003">
    <property type="protein sequence ID" value="RZT92759.1"/>
    <property type="molecule type" value="Genomic_DNA"/>
</dbReference>
<keyword evidence="2" id="KW-0732">Signal</keyword>
<organism evidence="3 4">
    <name type="scientific">Advenella incenata</name>
    <dbReference type="NCBI Taxonomy" id="267800"/>
    <lineage>
        <taxon>Bacteria</taxon>
        <taxon>Pseudomonadati</taxon>
        <taxon>Pseudomonadota</taxon>
        <taxon>Betaproteobacteria</taxon>
        <taxon>Burkholderiales</taxon>
        <taxon>Alcaligenaceae</taxon>
    </lineage>
</organism>
<evidence type="ECO:0000313" key="3">
    <source>
        <dbReference type="EMBL" id="RZT92759.1"/>
    </source>
</evidence>
<dbReference type="RefSeq" id="WP_130304719.1">
    <property type="nucleotide sequence ID" value="NZ_SHKO01000003.1"/>
</dbReference>
<feature type="compositionally biased region" description="Polar residues" evidence="1">
    <location>
        <begin position="91"/>
        <end position="106"/>
    </location>
</feature>
<name>A0A4V2FS34_9BURK</name>
<proteinExistence type="predicted"/>